<proteinExistence type="predicted"/>
<name>A0A1V4ICX2_9CLOT</name>
<accession>A0A1V4ICX2</accession>
<dbReference type="Proteomes" id="UP000191056">
    <property type="component" value="Unassembled WGS sequence"/>
</dbReference>
<dbReference type="STRING" id="225345.CLCHR_42350"/>
<dbReference type="OrthoDB" id="9787585at2"/>
<comment type="caution">
    <text evidence="1">The sequence shown here is derived from an EMBL/GenBank/DDBJ whole genome shotgun (WGS) entry which is preliminary data.</text>
</comment>
<keyword evidence="2" id="KW-1185">Reference proteome</keyword>
<dbReference type="EMBL" id="MZGT01000085">
    <property type="protein sequence ID" value="OPJ57783.1"/>
    <property type="molecule type" value="Genomic_DNA"/>
</dbReference>
<dbReference type="AlphaFoldDB" id="A0A1V4ICX2"/>
<organism evidence="1 2">
    <name type="scientific">Clostridium chromiireducens</name>
    <dbReference type="NCBI Taxonomy" id="225345"/>
    <lineage>
        <taxon>Bacteria</taxon>
        <taxon>Bacillati</taxon>
        <taxon>Bacillota</taxon>
        <taxon>Clostridia</taxon>
        <taxon>Eubacteriales</taxon>
        <taxon>Clostridiaceae</taxon>
        <taxon>Clostridium</taxon>
    </lineage>
</organism>
<gene>
    <name evidence="1" type="ORF">CLCHR_42350</name>
</gene>
<evidence type="ECO:0000313" key="1">
    <source>
        <dbReference type="EMBL" id="OPJ57783.1"/>
    </source>
</evidence>
<evidence type="ECO:0000313" key="2">
    <source>
        <dbReference type="Proteomes" id="UP000191056"/>
    </source>
</evidence>
<protein>
    <submittedName>
        <fullName evidence="1">Uncharacterized protein</fullName>
    </submittedName>
</protein>
<reference evidence="1 2" key="1">
    <citation type="submission" date="2017-03" db="EMBL/GenBank/DDBJ databases">
        <title>Genome sequence of Clostridium chromiireducens DSM 23318.</title>
        <authorList>
            <person name="Poehlein A."/>
            <person name="Daniel R."/>
        </authorList>
    </citation>
    <scope>NUCLEOTIDE SEQUENCE [LARGE SCALE GENOMIC DNA]</scope>
    <source>
        <strain evidence="1 2">DSM 23318</strain>
    </source>
</reference>
<sequence>MIPSALETIEYINLKRNISHKFIKDSNSISEIYVENNGIEEKVENIRSIPIYNEIAAGKPILINDSLEGKYFLPSDWVGCWYYKELIKLRFS</sequence>
<dbReference type="RefSeq" id="WP_079441873.1">
    <property type="nucleotide sequence ID" value="NZ_MZGT01000085.1"/>
</dbReference>